<reference evidence="1" key="1">
    <citation type="submission" date="2021-02" db="EMBL/GenBank/DDBJ databases">
        <authorList>
            <person name="Dougan E. K."/>
            <person name="Rhodes N."/>
            <person name="Thang M."/>
            <person name="Chan C."/>
        </authorList>
    </citation>
    <scope>NUCLEOTIDE SEQUENCE</scope>
</reference>
<dbReference type="Proteomes" id="UP000626109">
    <property type="component" value="Unassembled WGS sequence"/>
</dbReference>
<dbReference type="Proteomes" id="UP000654075">
    <property type="component" value="Unassembled WGS sequence"/>
</dbReference>
<accession>A0A813EKP4</accession>
<keyword evidence="3" id="KW-1185">Reference proteome</keyword>
<comment type="caution">
    <text evidence="1">The sequence shown here is derived from an EMBL/GenBank/DDBJ whole genome shotgun (WGS) entry which is preliminary data.</text>
</comment>
<sequence>MVEEGDARKFEPNICTCENGMTPTGPECQAHGNTLCSCCSSGFRMISQNKCGKNTCTCAAGSPATGIAFYQDGVENCAFCNEGYRISLEHPGHCDLSCVCLQGQSAVNSACTLPGSSLCNGCDFGWHLSEDKQCAANGCTRANGNSVDNTLCAATGSDDCASCGAGSHLNGTNCEPNVFTCEHGVAASGANCTDVYGEKCAEFCDVGYSSIGTECLRDITVKLCSCENGDASTGTFCPLEGLLYCSSCHQHFHLESNFTCSADSCSCDNGVAADCATGQECTSCESGYYLSQKDKLCHQTLICSCQNGYAATNDDCTMVGAEVCRSCQAGCTISGKLCAQTS</sequence>
<dbReference type="OrthoDB" id="4062651at2759"/>
<proteinExistence type="predicted"/>
<dbReference type="AlphaFoldDB" id="A0A813EKP4"/>
<protein>
    <submittedName>
        <fullName evidence="1">Uncharacterized protein</fullName>
    </submittedName>
</protein>
<gene>
    <name evidence="1" type="ORF">PGLA1383_LOCUS19506</name>
    <name evidence="2" type="ORF">PGLA2088_LOCUS25849</name>
</gene>
<dbReference type="EMBL" id="CAJNNV010012921">
    <property type="protein sequence ID" value="CAE8601210.1"/>
    <property type="molecule type" value="Genomic_DNA"/>
</dbReference>
<organism evidence="1 3">
    <name type="scientific">Polarella glacialis</name>
    <name type="common">Dinoflagellate</name>
    <dbReference type="NCBI Taxonomy" id="89957"/>
    <lineage>
        <taxon>Eukaryota</taxon>
        <taxon>Sar</taxon>
        <taxon>Alveolata</taxon>
        <taxon>Dinophyceae</taxon>
        <taxon>Suessiales</taxon>
        <taxon>Suessiaceae</taxon>
        <taxon>Polarella</taxon>
    </lineage>
</organism>
<dbReference type="EMBL" id="CAJNNW010026878">
    <property type="protein sequence ID" value="CAE8688316.1"/>
    <property type="molecule type" value="Genomic_DNA"/>
</dbReference>
<name>A0A813EKP4_POLGL</name>
<evidence type="ECO:0000313" key="1">
    <source>
        <dbReference type="EMBL" id="CAE8601210.1"/>
    </source>
</evidence>
<evidence type="ECO:0000313" key="3">
    <source>
        <dbReference type="Proteomes" id="UP000654075"/>
    </source>
</evidence>
<evidence type="ECO:0000313" key="2">
    <source>
        <dbReference type="EMBL" id="CAE8688316.1"/>
    </source>
</evidence>